<dbReference type="AlphaFoldDB" id="A0A371GG79"/>
<dbReference type="OrthoDB" id="1427184at2759"/>
<dbReference type="InterPro" id="IPR004242">
    <property type="entry name" value="Transposase_21"/>
</dbReference>
<evidence type="ECO:0000313" key="2">
    <source>
        <dbReference type="EMBL" id="RDX89557.1"/>
    </source>
</evidence>
<comment type="caution">
    <text evidence="2">The sequence shown here is derived from an EMBL/GenBank/DDBJ whole genome shotgun (WGS) entry which is preliminary data.</text>
</comment>
<proteinExistence type="predicted"/>
<evidence type="ECO:0000256" key="1">
    <source>
        <dbReference type="SAM" id="SignalP"/>
    </source>
</evidence>
<reference evidence="2" key="1">
    <citation type="submission" date="2018-05" db="EMBL/GenBank/DDBJ databases">
        <title>Draft genome of Mucuna pruriens seed.</title>
        <authorList>
            <person name="Nnadi N.E."/>
            <person name="Vos R."/>
            <person name="Hasami M.H."/>
            <person name="Devisetty U.K."/>
            <person name="Aguiy J.C."/>
        </authorList>
    </citation>
    <scope>NUCLEOTIDE SEQUENCE [LARGE SCALE GENOMIC DNA]</scope>
    <source>
        <strain evidence="2">JCA_2017</strain>
    </source>
</reference>
<protein>
    <submittedName>
        <fullName evidence="2">Uncharacterized protein</fullName>
    </submittedName>
</protein>
<name>A0A371GG79_MUCPR</name>
<dbReference type="EMBL" id="QJKJ01005637">
    <property type="protein sequence ID" value="RDX89557.1"/>
    <property type="molecule type" value="Genomic_DNA"/>
</dbReference>
<sequence length="281" mass="32818">MWTISDFLGLCTLSGWNTYTGYACPTCNYDTFPCRLRCSKKWSFLGHRQFLERGHKFRLMKKHFDSTIEERGAPKLLSGSEILKQLQDINVTFESNLESNIKGKRNREEDGPKKWKKKNIFFNLPYWKDNLLRHNLDVMHIKKNNCDNVLYTLLKDDKSKDHLPACQDLKAMGIKEDLWPDENGKYLPLLCQMVTQVTYLIVLMIKTPRYLGLRVMIVTSSCKSLLPLAIHNVLPDSMTVVLVEFFSFFKELCCKRLNILDLDKLQHQILLALCHLEILLL</sequence>
<gene>
    <name evidence="2" type="ORF">CR513_28700</name>
</gene>
<dbReference type="Proteomes" id="UP000257109">
    <property type="component" value="Unassembled WGS sequence"/>
</dbReference>
<dbReference type="PANTHER" id="PTHR10775">
    <property type="entry name" value="OS08G0208400 PROTEIN"/>
    <property type="match status" value="1"/>
</dbReference>
<feature type="chain" id="PRO_5017060388" evidence="1">
    <location>
        <begin position="24"/>
        <end position="281"/>
    </location>
</feature>
<feature type="signal peptide" evidence="1">
    <location>
        <begin position="1"/>
        <end position="23"/>
    </location>
</feature>
<accession>A0A371GG79</accession>
<keyword evidence="1" id="KW-0732">Signal</keyword>
<organism evidence="2 3">
    <name type="scientific">Mucuna pruriens</name>
    <name type="common">Velvet bean</name>
    <name type="synonym">Dolichos pruriens</name>
    <dbReference type="NCBI Taxonomy" id="157652"/>
    <lineage>
        <taxon>Eukaryota</taxon>
        <taxon>Viridiplantae</taxon>
        <taxon>Streptophyta</taxon>
        <taxon>Embryophyta</taxon>
        <taxon>Tracheophyta</taxon>
        <taxon>Spermatophyta</taxon>
        <taxon>Magnoliopsida</taxon>
        <taxon>eudicotyledons</taxon>
        <taxon>Gunneridae</taxon>
        <taxon>Pentapetalae</taxon>
        <taxon>rosids</taxon>
        <taxon>fabids</taxon>
        <taxon>Fabales</taxon>
        <taxon>Fabaceae</taxon>
        <taxon>Papilionoideae</taxon>
        <taxon>50 kb inversion clade</taxon>
        <taxon>NPAAA clade</taxon>
        <taxon>indigoferoid/millettioid clade</taxon>
        <taxon>Phaseoleae</taxon>
        <taxon>Mucuna</taxon>
    </lineage>
</organism>
<evidence type="ECO:0000313" key="3">
    <source>
        <dbReference type="Proteomes" id="UP000257109"/>
    </source>
</evidence>
<feature type="non-terminal residue" evidence="2">
    <location>
        <position position="1"/>
    </location>
</feature>
<dbReference type="Pfam" id="PF02992">
    <property type="entry name" value="Transposase_21"/>
    <property type="match status" value="1"/>
</dbReference>
<dbReference type="PANTHER" id="PTHR10775:SF182">
    <property type="entry name" value="TRANSPOSON, EN_SPM-LIKE, TRANSPOSASE-ASSOCIATED DOMAIN PROTEIN-RELATED"/>
    <property type="match status" value="1"/>
</dbReference>
<keyword evidence="3" id="KW-1185">Reference proteome</keyword>